<gene>
    <name evidence="2" type="ORF">ANN_11126</name>
</gene>
<comment type="caution">
    <text evidence="2">The sequence shown here is derived from an EMBL/GenBank/DDBJ whole genome shotgun (WGS) entry which is preliminary data.</text>
</comment>
<protein>
    <recommendedName>
        <fullName evidence="1">Reverse transcriptase domain-containing protein</fullName>
    </recommendedName>
</protein>
<organism evidence="2 3">
    <name type="scientific">Periplaneta americana</name>
    <name type="common">American cockroach</name>
    <name type="synonym">Blatta americana</name>
    <dbReference type="NCBI Taxonomy" id="6978"/>
    <lineage>
        <taxon>Eukaryota</taxon>
        <taxon>Metazoa</taxon>
        <taxon>Ecdysozoa</taxon>
        <taxon>Arthropoda</taxon>
        <taxon>Hexapoda</taxon>
        <taxon>Insecta</taxon>
        <taxon>Pterygota</taxon>
        <taxon>Neoptera</taxon>
        <taxon>Polyneoptera</taxon>
        <taxon>Dictyoptera</taxon>
        <taxon>Blattodea</taxon>
        <taxon>Blattoidea</taxon>
        <taxon>Blattidae</taxon>
        <taxon>Blattinae</taxon>
        <taxon>Periplaneta</taxon>
    </lineage>
</organism>
<proteinExistence type="predicted"/>
<reference evidence="2 3" key="1">
    <citation type="journal article" date="2022" name="Allergy">
        <title>Genome assembly and annotation of Periplaneta americana reveal a comprehensive cockroach allergen profile.</title>
        <authorList>
            <person name="Wang L."/>
            <person name="Xiong Q."/>
            <person name="Saelim N."/>
            <person name="Wang L."/>
            <person name="Nong W."/>
            <person name="Wan A.T."/>
            <person name="Shi M."/>
            <person name="Liu X."/>
            <person name="Cao Q."/>
            <person name="Hui J.H.L."/>
            <person name="Sookrung N."/>
            <person name="Leung T.F."/>
            <person name="Tungtrongchitr A."/>
            <person name="Tsui S.K.W."/>
        </authorList>
    </citation>
    <scope>NUCLEOTIDE SEQUENCE [LARGE SCALE GENOMIC DNA]</scope>
    <source>
        <strain evidence="2">PWHHKU_190912</strain>
    </source>
</reference>
<evidence type="ECO:0000313" key="2">
    <source>
        <dbReference type="EMBL" id="KAJ4441272.1"/>
    </source>
</evidence>
<keyword evidence="3" id="KW-1185">Reference proteome</keyword>
<dbReference type="Proteomes" id="UP001148838">
    <property type="component" value="Unassembled WGS sequence"/>
</dbReference>
<dbReference type="EMBL" id="JAJSOF020000015">
    <property type="protein sequence ID" value="KAJ4441272.1"/>
    <property type="molecule type" value="Genomic_DNA"/>
</dbReference>
<dbReference type="PANTHER" id="PTHR47027">
    <property type="entry name" value="REVERSE TRANSCRIPTASE DOMAIN-CONTAINING PROTEIN"/>
    <property type="match status" value="1"/>
</dbReference>
<sequence length="130" mass="14654">MSEGSVIGRGVRQGCPLSPTLFNICLEELVKNMEGVVVGGRRMKCIRFADDTALLAEEKMILRDMLLELNDCCEEYGVKINTNKTKNMVIERKIKKRCITYEVEKLPSKFGVHSEEYVPIRTVTPVVAGM</sequence>
<evidence type="ECO:0000259" key="1">
    <source>
        <dbReference type="PROSITE" id="PS50878"/>
    </source>
</evidence>
<dbReference type="InterPro" id="IPR043502">
    <property type="entry name" value="DNA/RNA_pol_sf"/>
</dbReference>
<dbReference type="PROSITE" id="PS50878">
    <property type="entry name" value="RT_POL"/>
    <property type="match status" value="1"/>
</dbReference>
<name>A0ABQ8T5T3_PERAM</name>
<dbReference type="SUPFAM" id="SSF56672">
    <property type="entry name" value="DNA/RNA polymerases"/>
    <property type="match status" value="1"/>
</dbReference>
<feature type="domain" description="Reverse transcriptase" evidence="1">
    <location>
        <begin position="1"/>
        <end position="114"/>
    </location>
</feature>
<evidence type="ECO:0000313" key="3">
    <source>
        <dbReference type="Proteomes" id="UP001148838"/>
    </source>
</evidence>
<dbReference type="Pfam" id="PF00078">
    <property type="entry name" value="RVT_1"/>
    <property type="match status" value="1"/>
</dbReference>
<dbReference type="PANTHER" id="PTHR47027:SF20">
    <property type="entry name" value="REVERSE TRANSCRIPTASE-LIKE PROTEIN WITH RNA-DIRECTED DNA POLYMERASE DOMAIN"/>
    <property type="match status" value="1"/>
</dbReference>
<accession>A0ABQ8T5T3</accession>
<dbReference type="InterPro" id="IPR000477">
    <property type="entry name" value="RT_dom"/>
</dbReference>